<sequence length="119" mass="12722">MPPRPGGSVPTIAATVTAQGRANSERTTGVVGVDDGSLGYRHRFPKDSRARATGLQVIDEPLHPYYAAKGSRGTWHLVDGGRFPGTQAPRHTTANPLEQLLLEPCAFTTSLPPPTRLQP</sequence>
<dbReference type="Proteomes" id="UP000800093">
    <property type="component" value="Unassembled WGS sequence"/>
</dbReference>
<accession>A0A9P4KA01</accession>
<gene>
    <name evidence="1" type="ORF">CC78DRAFT_580939</name>
</gene>
<name>A0A9P4KA01_9PLEO</name>
<protein>
    <submittedName>
        <fullName evidence="1">Uncharacterized protein</fullName>
    </submittedName>
</protein>
<proteinExistence type="predicted"/>
<organism evidence="1 2">
    <name type="scientific">Lojkania enalia</name>
    <dbReference type="NCBI Taxonomy" id="147567"/>
    <lineage>
        <taxon>Eukaryota</taxon>
        <taxon>Fungi</taxon>
        <taxon>Dikarya</taxon>
        <taxon>Ascomycota</taxon>
        <taxon>Pezizomycotina</taxon>
        <taxon>Dothideomycetes</taxon>
        <taxon>Pleosporomycetidae</taxon>
        <taxon>Pleosporales</taxon>
        <taxon>Pleosporales incertae sedis</taxon>
        <taxon>Lojkania</taxon>
    </lineage>
</organism>
<dbReference type="AlphaFoldDB" id="A0A9P4KA01"/>
<evidence type="ECO:0000313" key="1">
    <source>
        <dbReference type="EMBL" id="KAF2263823.1"/>
    </source>
</evidence>
<evidence type="ECO:0000313" key="2">
    <source>
        <dbReference type="Proteomes" id="UP000800093"/>
    </source>
</evidence>
<comment type="caution">
    <text evidence="1">The sequence shown here is derived from an EMBL/GenBank/DDBJ whole genome shotgun (WGS) entry which is preliminary data.</text>
</comment>
<keyword evidence="2" id="KW-1185">Reference proteome</keyword>
<dbReference type="EMBL" id="ML986621">
    <property type="protein sequence ID" value="KAF2263823.1"/>
    <property type="molecule type" value="Genomic_DNA"/>
</dbReference>
<reference evidence="2" key="1">
    <citation type="journal article" date="2020" name="Stud. Mycol.">
        <title>101 Dothideomycetes genomes: A test case for predicting lifestyles and emergence of pathogens.</title>
        <authorList>
            <person name="Haridas S."/>
            <person name="Albert R."/>
            <person name="Binder M."/>
            <person name="Bloem J."/>
            <person name="LaButti K."/>
            <person name="Salamov A."/>
            <person name="Andreopoulos B."/>
            <person name="Baker S."/>
            <person name="Barry K."/>
            <person name="Bills G."/>
            <person name="Bluhm B."/>
            <person name="Cannon C."/>
            <person name="Castanera R."/>
            <person name="Culley D."/>
            <person name="Daum C."/>
            <person name="Ezra D."/>
            <person name="Gonzalez J."/>
            <person name="Henrissat B."/>
            <person name="Kuo A."/>
            <person name="Liang C."/>
            <person name="Lipzen A."/>
            <person name="Lutzoni F."/>
            <person name="Magnuson J."/>
            <person name="Mondo S."/>
            <person name="Nolan M."/>
            <person name="Ohm R."/>
            <person name="Pangilinan J."/>
            <person name="Park H.-J."/>
            <person name="Ramirez L."/>
            <person name="Alfaro M."/>
            <person name="Sun H."/>
            <person name="Tritt A."/>
            <person name="Yoshinaga Y."/>
            <person name="Zwiers L.-H."/>
            <person name="Turgeon B."/>
            <person name="Goodwin S."/>
            <person name="Spatafora J."/>
            <person name="Crous P."/>
            <person name="Grigoriev I."/>
        </authorList>
    </citation>
    <scope>NUCLEOTIDE SEQUENCE [LARGE SCALE GENOMIC DNA]</scope>
    <source>
        <strain evidence="2">CBS 304.66</strain>
    </source>
</reference>